<dbReference type="CDD" id="cd04280">
    <property type="entry name" value="ZnMc_astacin_like"/>
    <property type="match status" value="1"/>
</dbReference>
<keyword evidence="1" id="KW-0479">Metal-binding</keyword>
<feature type="domain" description="Peptidase M12A" evidence="2">
    <location>
        <begin position="61"/>
        <end position="251"/>
    </location>
</feature>
<evidence type="ECO:0000313" key="3">
    <source>
        <dbReference type="EMBL" id="MDX8147473.1"/>
    </source>
</evidence>
<dbReference type="Gene3D" id="3.40.390.10">
    <property type="entry name" value="Collagenase (Catalytic Domain)"/>
    <property type="match status" value="1"/>
</dbReference>
<gene>
    <name evidence="3" type="ORF">SK854_35555</name>
</gene>
<dbReference type="InterPro" id="IPR024079">
    <property type="entry name" value="MetalloPept_cat_dom_sf"/>
</dbReference>
<dbReference type="InterPro" id="IPR001506">
    <property type="entry name" value="Peptidase_M12A"/>
</dbReference>
<dbReference type="Pfam" id="PF01400">
    <property type="entry name" value="Astacin"/>
    <property type="match status" value="1"/>
</dbReference>
<dbReference type="PANTHER" id="PTHR10127:SF850">
    <property type="entry name" value="METALLOENDOPEPTIDASE"/>
    <property type="match status" value="1"/>
</dbReference>
<organism evidence="3 4">
    <name type="scientific">Lentzea sokolovensis</name>
    <dbReference type="NCBI Taxonomy" id="3095429"/>
    <lineage>
        <taxon>Bacteria</taxon>
        <taxon>Bacillati</taxon>
        <taxon>Actinomycetota</taxon>
        <taxon>Actinomycetes</taxon>
        <taxon>Pseudonocardiales</taxon>
        <taxon>Pseudonocardiaceae</taxon>
        <taxon>Lentzea</taxon>
    </lineage>
</organism>
<dbReference type="PRINTS" id="PR00480">
    <property type="entry name" value="ASTACIN"/>
</dbReference>
<dbReference type="SUPFAM" id="SSF55486">
    <property type="entry name" value="Metalloproteases ('zincins'), catalytic domain"/>
    <property type="match status" value="1"/>
</dbReference>
<keyword evidence="1" id="KW-0482">Metalloprotease</keyword>
<sequence length="344" mass="37906">MTESSGSGQFRVGPELRTGVIQTQNQGAKAVLYTEVDGEPMVEGDIVLTLVQEGELHLEGVVIPGQQFRWPGGRVPFEIDPALPDQARVHNAIAHWERNTRIRLVPRNATDTNFIRFQPGGGCSSPVGMRGNRQNITLAPTCPTGATIHEIGHSVGLWHEQSREDRNNFVTIDFTNVQQQNAHNFNQHITDGDDVGPYDYHSIMHYPPRAFAIDTSRNTITPTQNVTIGQREGLSPGDCAAVRAMYSGLEPAAVFRGVQFTGSVAAGSTRTWFTHSWPAHWYVLWTVVPTAPAVDGPAQIEWTTQVTRQSGGLLKYFLAIRNLTTGQVEIEARYDVLGWSPDAL</sequence>
<name>A0ABU4V6Q6_9PSEU</name>
<feature type="binding site" evidence="1">
    <location>
        <position position="153"/>
    </location>
    <ligand>
        <name>Zn(2+)</name>
        <dbReference type="ChEBI" id="CHEBI:29105"/>
        <note>catalytic</note>
    </ligand>
</feature>
<dbReference type="SMART" id="SM00235">
    <property type="entry name" value="ZnMc"/>
    <property type="match status" value="1"/>
</dbReference>
<keyword evidence="1" id="KW-0862">Zinc</keyword>
<keyword evidence="1" id="KW-0645">Protease</keyword>
<comment type="caution">
    <text evidence="3">The sequence shown here is derived from an EMBL/GenBank/DDBJ whole genome shotgun (WGS) entry which is preliminary data.</text>
</comment>
<feature type="binding site" evidence="1">
    <location>
        <position position="159"/>
    </location>
    <ligand>
        <name>Zn(2+)</name>
        <dbReference type="ChEBI" id="CHEBI:29105"/>
        <note>catalytic</note>
    </ligand>
</feature>
<evidence type="ECO:0000313" key="4">
    <source>
        <dbReference type="Proteomes" id="UP001285352"/>
    </source>
</evidence>
<feature type="binding site" evidence="1">
    <location>
        <position position="149"/>
    </location>
    <ligand>
        <name>Zn(2+)</name>
        <dbReference type="ChEBI" id="CHEBI:29105"/>
        <note>catalytic</note>
    </ligand>
</feature>
<dbReference type="InterPro" id="IPR006026">
    <property type="entry name" value="Peptidase_Metallo"/>
</dbReference>
<dbReference type="RefSeq" id="WP_319979524.1">
    <property type="nucleotide sequence ID" value="NZ_JAXAVU010000014.1"/>
</dbReference>
<dbReference type="EMBL" id="JAXAVU010000014">
    <property type="protein sequence ID" value="MDX8147473.1"/>
    <property type="molecule type" value="Genomic_DNA"/>
</dbReference>
<dbReference type="InterPro" id="IPR034035">
    <property type="entry name" value="Astacin-like_dom"/>
</dbReference>
<dbReference type="PROSITE" id="PS51864">
    <property type="entry name" value="ASTACIN"/>
    <property type="match status" value="1"/>
</dbReference>
<comment type="caution">
    <text evidence="1">Lacks conserved residue(s) required for the propagation of feature annotation.</text>
</comment>
<proteinExistence type="predicted"/>
<keyword evidence="1" id="KW-0378">Hydrolase</keyword>
<evidence type="ECO:0000256" key="1">
    <source>
        <dbReference type="PROSITE-ProRule" id="PRU01211"/>
    </source>
</evidence>
<dbReference type="Proteomes" id="UP001285352">
    <property type="component" value="Unassembled WGS sequence"/>
</dbReference>
<evidence type="ECO:0000259" key="2">
    <source>
        <dbReference type="PROSITE" id="PS51864"/>
    </source>
</evidence>
<dbReference type="PANTHER" id="PTHR10127">
    <property type="entry name" value="DISCOIDIN, CUB, EGF, LAMININ , AND ZINC METALLOPROTEASE DOMAIN CONTAINING"/>
    <property type="match status" value="1"/>
</dbReference>
<feature type="active site" evidence="1">
    <location>
        <position position="150"/>
    </location>
</feature>
<accession>A0ABU4V6Q6</accession>
<keyword evidence="4" id="KW-1185">Reference proteome</keyword>
<reference evidence="3 4" key="2">
    <citation type="submission" date="2023-11" db="EMBL/GenBank/DDBJ databases">
        <authorList>
            <person name="Lara A.C."/>
            <person name="Chronakova A."/>
        </authorList>
    </citation>
    <scope>NUCLEOTIDE SEQUENCE [LARGE SCALE GENOMIC DNA]</scope>
    <source>
        <strain evidence="3 4">BCCO 10_0061</strain>
    </source>
</reference>
<comment type="cofactor">
    <cofactor evidence="1">
        <name>Zn(2+)</name>
        <dbReference type="ChEBI" id="CHEBI:29105"/>
    </cofactor>
    <text evidence="1">Binds 1 zinc ion per subunit.</text>
</comment>
<reference evidence="3 4" key="1">
    <citation type="submission" date="2023-11" db="EMBL/GenBank/DDBJ databases">
        <title>Lentzea sokolovensis, sp. nov., Lentzea kristufkii, sp. nov., and Lentzea miocenensis, sp. nov., rare actinobacteria from Sokolov Coal Basin, Miocene lacustrine sediment, Czech Republic.</title>
        <authorList>
            <person name="Lara A."/>
            <person name="Kotroba L."/>
            <person name="Nouioui I."/>
            <person name="Neumann-Schaal M."/>
            <person name="Mast Y."/>
            <person name="Chronakova A."/>
        </authorList>
    </citation>
    <scope>NUCLEOTIDE SEQUENCE [LARGE SCALE GENOMIC DNA]</scope>
    <source>
        <strain evidence="3 4">BCCO 10_0061</strain>
    </source>
</reference>
<protein>
    <submittedName>
        <fullName evidence="3">M12 family metallopeptidase</fullName>
    </submittedName>
</protein>